<dbReference type="EMBL" id="QGHD01000016">
    <property type="protein sequence ID" value="PWK96659.1"/>
    <property type="molecule type" value="Genomic_DNA"/>
</dbReference>
<sequence>MLLHFLHLSFAYAASAPLVLDDVDFSISRGESFALLGPNGAGKTTLLRILCGRLLAKQGCVEIAPPLQLSNGLLDLSQCGILLENPGIYPRLSIAEYLQFFAAFYAMKNSEVKSQMTHLASALGLVNLSQKMGTLSMGMRQKVQILRALLPRPQLLLLDEPVANLDPESREAVWNLLGEWKRECGGTLIVSSHILSEMENFADSFGILFRGKLLAHKKREELCSDEMNVCVKIPAGESAESFCKKMQCEGISPEEILHIEKARTPLENFYRQCIQREKGSV</sequence>
<dbReference type="PROSITE" id="PS50893">
    <property type="entry name" value="ABC_TRANSPORTER_2"/>
    <property type="match status" value="1"/>
</dbReference>
<evidence type="ECO:0000313" key="6">
    <source>
        <dbReference type="Proteomes" id="UP000245523"/>
    </source>
</evidence>
<dbReference type="PANTHER" id="PTHR42939:SF1">
    <property type="entry name" value="ABC TRANSPORTER ATP-BINDING PROTEIN ALBC-RELATED"/>
    <property type="match status" value="1"/>
</dbReference>
<evidence type="ECO:0000256" key="2">
    <source>
        <dbReference type="ARBA" id="ARBA00022741"/>
    </source>
</evidence>
<dbReference type="SUPFAM" id="SSF52540">
    <property type="entry name" value="P-loop containing nucleoside triphosphate hydrolases"/>
    <property type="match status" value="1"/>
</dbReference>
<evidence type="ECO:0000256" key="3">
    <source>
        <dbReference type="ARBA" id="ARBA00022840"/>
    </source>
</evidence>
<evidence type="ECO:0000259" key="4">
    <source>
        <dbReference type="PROSITE" id="PS50893"/>
    </source>
</evidence>
<dbReference type="Proteomes" id="UP000245523">
    <property type="component" value="Unassembled WGS sequence"/>
</dbReference>
<keyword evidence="2" id="KW-0547">Nucleotide-binding</keyword>
<protein>
    <submittedName>
        <fullName evidence="5">ABC-2 type transport system ATP-binding protein</fullName>
    </submittedName>
</protein>
<organism evidence="5 6">
    <name type="scientific">Hallerella porci</name>
    <dbReference type="NCBI Taxonomy" id="1945871"/>
    <lineage>
        <taxon>Bacteria</taxon>
        <taxon>Pseudomonadati</taxon>
        <taxon>Fibrobacterota</taxon>
        <taxon>Fibrobacteria</taxon>
        <taxon>Fibrobacterales</taxon>
        <taxon>Fibrobacteraceae</taxon>
        <taxon>Hallerella</taxon>
    </lineage>
</organism>
<dbReference type="RefSeq" id="WP_158256502.1">
    <property type="nucleotide sequence ID" value="NZ_JAXEIU010000044.1"/>
</dbReference>
<keyword evidence="6" id="KW-1185">Reference proteome</keyword>
<accession>A0ABX5LJU0</accession>
<dbReference type="InterPro" id="IPR027417">
    <property type="entry name" value="P-loop_NTPase"/>
</dbReference>
<reference evidence="5 6" key="1">
    <citation type="submission" date="2018-05" db="EMBL/GenBank/DDBJ databases">
        <title>Animal gut microbial communities from fecal samples from Wisconsin, USA.</title>
        <authorList>
            <person name="Neumann A."/>
        </authorList>
    </citation>
    <scope>NUCLEOTIDE SEQUENCE [LARGE SCALE GENOMIC DNA]</scope>
    <source>
        <strain evidence="5 6">UWS4</strain>
    </source>
</reference>
<dbReference type="InterPro" id="IPR051782">
    <property type="entry name" value="ABC_Transporter_VariousFunc"/>
</dbReference>
<dbReference type="PANTHER" id="PTHR42939">
    <property type="entry name" value="ABC TRANSPORTER ATP-BINDING PROTEIN ALBC-RELATED"/>
    <property type="match status" value="1"/>
</dbReference>
<dbReference type="Pfam" id="PF00005">
    <property type="entry name" value="ABC_tran"/>
    <property type="match status" value="1"/>
</dbReference>
<dbReference type="InterPro" id="IPR003439">
    <property type="entry name" value="ABC_transporter-like_ATP-bd"/>
</dbReference>
<keyword evidence="3 5" id="KW-0067">ATP-binding</keyword>
<proteinExistence type="predicted"/>
<gene>
    <name evidence="5" type="ORF">B0H50_11644</name>
</gene>
<name>A0ABX5LJU0_9BACT</name>
<dbReference type="InterPro" id="IPR003593">
    <property type="entry name" value="AAA+_ATPase"/>
</dbReference>
<evidence type="ECO:0000256" key="1">
    <source>
        <dbReference type="ARBA" id="ARBA00022448"/>
    </source>
</evidence>
<keyword evidence="1" id="KW-0813">Transport</keyword>
<evidence type="ECO:0000313" key="5">
    <source>
        <dbReference type="EMBL" id="PWK96659.1"/>
    </source>
</evidence>
<dbReference type="SMART" id="SM00382">
    <property type="entry name" value="AAA"/>
    <property type="match status" value="1"/>
</dbReference>
<comment type="caution">
    <text evidence="5">The sequence shown here is derived from an EMBL/GenBank/DDBJ whole genome shotgun (WGS) entry which is preliminary data.</text>
</comment>
<feature type="domain" description="ABC transporter" evidence="4">
    <location>
        <begin position="3"/>
        <end position="235"/>
    </location>
</feature>
<dbReference type="GO" id="GO:0005524">
    <property type="term" value="F:ATP binding"/>
    <property type="evidence" value="ECO:0007669"/>
    <property type="project" value="UniProtKB-KW"/>
</dbReference>
<dbReference type="Gene3D" id="3.40.50.300">
    <property type="entry name" value="P-loop containing nucleotide triphosphate hydrolases"/>
    <property type="match status" value="1"/>
</dbReference>